<organism evidence="1 2">
    <name type="scientific">Trema orientale</name>
    <name type="common">Charcoal tree</name>
    <name type="synonym">Celtis orientalis</name>
    <dbReference type="NCBI Taxonomy" id="63057"/>
    <lineage>
        <taxon>Eukaryota</taxon>
        <taxon>Viridiplantae</taxon>
        <taxon>Streptophyta</taxon>
        <taxon>Embryophyta</taxon>
        <taxon>Tracheophyta</taxon>
        <taxon>Spermatophyta</taxon>
        <taxon>Magnoliopsida</taxon>
        <taxon>eudicotyledons</taxon>
        <taxon>Gunneridae</taxon>
        <taxon>Pentapetalae</taxon>
        <taxon>rosids</taxon>
        <taxon>fabids</taxon>
        <taxon>Rosales</taxon>
        <taxon>Cannabaceae</taxon>
        <taxon>Trema</taxon>
    </lineage>
</organism>
<proteinExistence type="predicted"/>
<evidence type="ECO:0000313" key="1">
    <source>
        <dbReference type="EMBL" id="PON83645.1"/>
    </source>
</evidence>
<protein>
    <submittedName>
        <fullName evidence="1">Uncharacterized protein</fullName>
    </submittedName>
</protein>
<dbReference type="AlphaFoldDB" id="A0A2P5EDM5"/>
<accession>A0A2P5EDM5</accession>
<reference evidence="2" key="1">
    <citation type="submission" date="2016-06" db="EMBL/GenBank/DDBJ databases">
        <title>Parallel loss of symbiosis genes in relatives of nitrogen-fixing non-legume Parasponia.</title>
        <authorList>
            <person name="Van Velzen R."/>
            <person name="Holmer R."/>
            <person name="Bu F."/>
            <person name="Rutten L."/>
            <person name="Van Zeijl A."/>
            <person name="Liu W."/>
            <person name="Santuari L."/>
            <person name="Cao Q."/>
            <person name="Sharma T."/>
            <person name="Shen D."/>
            <person name="Roswanjaya Y."/>
            <person name="Wardhani T."/>
            <person name="Kalhor M.S."/>
            <person name="Jansen J."/>
            <person name="Van den Hoogen J."/>
            <person name="Gungor B."/>
            <person name="Hartog M."/>
            <person name="Hontelez J."/>
            <person name="Verver J."/>
            <person name="Yang W.-C."/>
            <person name="Schijlen E."/>
            <person name="Repin R."/>
            <person name="Schilthuizen M."/>
            <person name="Schranz E."/>
            <person name="Heidstra R."/>
            <person name="Miyata K."/>
            <person name="Fedorova E."/>
            <person name="Kohlen W."/>
            <person name="Bisseling T."/>
            <person name="Smit S."/>
            <person name="Geurts R."/>
        </authorList>
    </citation>
    <scope>NUCLEOTIDE SEQUENCE [LARGE SCALE GENOMIC DNA]</scope>
    <source>
        <strain evidence="2">cv. RG33-2</strain>
    </source>
</reference>
<evidence type="ECO:0000313" key="2">
    <source>
        <dbReference type="Proteomes" id="UP000237000"/>
    </source>
</evidence>
<dbReference type="Proteomes" id="UP000237000">
    <property type="component" value="Unassembled WGS sequence"/>
</dbReference>
<dbReference type="EMBL" id="JXTC01000175">
    <property type="protein sequence ID" value="PON83645.1"/>
    <property type="molecule type" value="Genomic_DNA"/>
</dbReference>
<name>A0A2P5EDM5_TREOI</name>
<dbReference type="InParanoid" id="A0A2P5EDM5"/>
<dbReference type="OrthoDB" id="10380263at2759"/>
<keyword evidence="2" id="KW-1185">Reference proteome</keyword>
<comment type="caution">
    <text evidence="1">The sequence shown here is derived from an EMBL/GenBank/DDBJ whole genome shotgun (WGS) entry which is preliminary data.</text>
</comment>
<sequence length="101" mass="11866">MRITLEDHGNEHKEHIREVQYHEIIPMNHGRVQIVDLTCKLQLAVDASLCVNYEFSIRNLRVAIRDSRSIRHNSQVCLRTLGRRSDALFIVLDLRPELLEH</sequence>
<gene>
    <name evidence="1" type="ORF">TorRG33x02_206020</name>
</gene>